<accession>A0AA41V205</accession>
<dbReference type="Pfam" id="PF08241">
    <property type="entry name" value="Methyltransf_11"/>
    <property type="match status" value="1"/>
</dbReference>
<dbReference type="SUPFAM" id="SSF53335">
    <property type="entry name" value="S-adenosyl-L-methionine-dependent methyltransferases"/>
    <property type="match status" value="1"/>
</dbReference>
<feature type="transmembrane region" description="Helical" evidence="1">
    <location>
        <begin position="12"/>
        <end position="33"/>
    </location>
</feature>
<evidence type="ECO:0000259" key="2">
    <source>
        <dbReference type="Pfam" id="PF08241"/>
    </source>
</evidence>
<keyword evidence="1" id="KW-0812">Transmembrane</keyword>
<keyword evidence="1" id="KW-0472">Membrane</keyword>
<dbReference type="PANTHER" id="PTHR12734">
    <property type="entry name" value="METHYLTRANSFERASE-RELATED"/>
    <property type="match status" value="1"/>
</dbReference>
<dbReference type="PANTHER" id="PTHR12734:SF0">
    <property type="entry name" value="18S RRNA (GUANINE-N(7))-METHYLTRANSFERASE-RELATED"/>
    <property type="match status" value="1"/>
</dbReference>
<sequence>MYILPCCYANCLHFFFVCFWLVSLIRSIVIYTYSLYDFSISVLSEGALELLALPDDHVPRLLLNIGCGSGLSGEPLTESGHQWIGVDISDSMLDVALEREAEGDLLLSDMGQGLGFRDEVIDGAISISAVQWLCNADRSSHNPKLRLKYCQCLSLKLPSDQRALILARVRGILLSCVKFLVFLA</sequence>
<name>A0AA41V205_PAPNU</name>
<dbReference type="Gene3D" id="3.40.50.150">
    <property type="entry name" value="Vaccinia Virus protein VP39"/>
    <property type="match status" value="1"/>
</dbReference>
<dbReference type="InterPro" id="IPR039769">
    <property type="entry name" value="Bud23-like"/>
</dbReference>
<protein>
    <recommendedName>
        <fullName evidence="2">Methyltransferase type 11 domain-containing protein</fullName>
    </recommendedName>
</protein>
<gene>
    <name evidence="3" type="ORF">MKW94_028446</name>
</gene>
<feature type="non-terminal residue" evidence="3">
    <location>
        <position position="1"/>
    </location>
</feature>
<dbReference type="CDD" id="cd02440">
    <property type="entry name" value="AdoMet_MTases"/>
    <property type="match status" value="1"/>
</dbReference>
<comment type="caution">
    <text evidence="3">The sequence shown here is derived from an EMBL/GenBank/DDBJ whole genome shotgun (WGS) entry which is preliminary data.</text>
</comment>
<evidence type="ECO:0000256" key="1">
    <source>
        <dbReference type="SAM" id="Phobius"/>
    </source>
</evidence>
<dbReference type="GO" id="GO:0016435">
    <property type="term" value="F:rRNA (guanine) methyltransferase activity"/>
    <property type="evidence" value="ECO:0007669"/>
    <property type="project" value="InterPro"/>
</dbReference>
<feature type="domain" description="Methyltransferase type 11" evidence="2">
    <location>
        <begin position="63"/>
        <end position="137"/>
    </location>
</feature>
<dbReference type="AlphaFoldDB" id="A0AA41V205"/>
<reference evidence="3" key="1">
    <citation type="submission" date="2022-03" db="EMBL/GenBank/DDBJ databases">
        <title>A functionally conserved STORR gene fusion in Papaver species that diverged 16.8 million years ago.</title>
        <authorList>
            <person name="Catania T."/>
        </authorList>
    </citation>
    <scope>NUCLEOTIDE SEQUENCE</scope>
    <source>
        <strain evidence="3">S-191538</strain>
    </source>
</reference>
<keyword evidence="4" id="KW-1185">Reference proteome</keyword>
<organism evidence="3 4">
    <name type="scientific">Papaver nudicaule</name>
    <name type="common">Iceland poppy</name>
    <dbReference type="NCBI Taxonomy" id="74823"/>
    <lineage>
        <taxon>Eukaryota</taxon>
        <taxon>Viridiplantae</taxon>
        <taxon>Streptophyta</taxon>
        <taxon>Embryophyta</taxon>
        <taxon>Tracheophyta</taxon>
        <taxon>Spermatophyta</taxon>
        <taxon>Magnoliopsida</taxon>
        <taxon>Ranunculales</taxon>
        <taxon>Papaveraceae</taxon>
        <taxon>Papaveroideae</taxon>
        <taxon>Papaver</taxon>
    </lineage>
</organism>
<dbReference type="Proteomes" id="UP001177140">
    <property type="component" value="Unassembled WGS sequence"/>
</dbReference>
<dbReference type="EMBL" id="JAJJMA010082773">
    <property type="protein sequence ID" value="MCL7028727.1"/>
    <property type="molecule type" value="Genomic_DNA"/>
</dbReference>
<dbReference type="GO" id="GO:0070476">
    <property type="term" value="P:rRNA (guanine-N7)-methylation"/>
    <property type="evidence" value="ECO:0007669"/>
    <property type="project" value="InterPro"/>
</dbReference>
<dbReference type="InterPro" id="IPR029063">
    <property type="entry name" value="SAM-dependent_MTases_sf"/>
</dbReference>
<dbReference type="GO" id="GO:0005730">
    <property type="term" value="C:nucleolus"/>
    <property type="evidence" value="ECO:0007669"/>
    <property type="project" value="TreeGrafter"/>
</dbReference>
<proteinExistence type="predicted"/>
<evidence type="ECO:0000313" key="3">
    <source>
        <dbReference type="EMBL" id="MCL7028727.1"/>
    </source>
</evidence>
<evidence type="ECO:0000313" key="4">
    <source>
        <dbReference type="Proteomes" id="UP001177140"/>
    </source>
</evidence>
<keyword evidence="1" id="KW-1133">Transmembrane helix</keyword>
<dbReference type="InterPro" id="IPR013216">
    <property type="entry name" value="Methyltransf_11"/>
</dbReference>